<dbReference type="Pfam" id="PF07690">
    <property type="entry name" value="MFS_1"/>
    <property type="match status" value="1"/>
</dbReference>
<keyword evidence="11" id="KW-1185">Reference proteome</keyword>
<feature type="transmembrane region" description="Helical" evidence="8">
    <location>
        <begin position="125"/>
        <end position="147"/>
    </location>
</feature>
<dbReference type="InterPro" id="IPR020846">
    <property type="entry name" value="MFS_dom"/>
</dbReference>
<dbReference type="RefSeq" id="WP_073262348.1">
    <property type="nucleotide sequence ID" value="NZ_FRCS01000012.1"/>
</dbReference>
<keyword evidence="6 8" id="KW-0472">Membrane</keyword>
<protein>
    <submittedName>
        <fullName evidence="10">Predicted arabinose efflux permease, MFS family</fullName>
    </submittedName>
</protein>
<feature type="transmembrane region" description="Helical" evidence="8">
    <location>
        <begin position="29"/>
        <end position="54"/>
    </location>
</feature>
<evidence type="ECO:0000256" key="2">
    <source>
        <dbReference type="ARBA" id="ARBA00022448"/>
    </source>
</evidence>
<dbReference type="PANTHER" id="PTHR23517">
    <property type="entry name" value="RESISTANCE PROTEIN MDTM, PUTATIVE-RELATED-RELATED"/>
    <property type="match status" value="1"/>
</dbReference>
<dbReference type="PROSITE" id="PS50850">
    <property type="entry name" value="MFS"/>
    <property type="match status" value="1"/>
</dbReference>
<keyword evidence="2" id="KW-0813">Transport</keyword>
<dbReference type="AlphaFoldDB" id="A0A1M7RH87"/>
<name>A0A1M7RH87_9ACTN</name>
<dbReference type="GO" id="GO:0005886">
    <property type="term" value="C:plasma membrane"/>
    <property type="evidence" value="ECO:0007669"/>
    <property type="project" value="UniProtKB-SubCell"/>
</dbReference>
<comment type="subcellular location">
    <subcellularLocation>
        <location evidence="1">Cell membrane</location>
        <topology evidence="1">Multi-pass membrane protein</topology>
    </subcellularLocation>
</comment>
<feature type="transmembrane region" description="Helical" evidence="8">
    <location>
        <begin position="95"/>
        <end position="113"/>
    </location>
</feature>
<feature type="transmembrane region" description="Helical" evidence="8">
    <location>
        <begin position="230"/>
        <end position="250"/>
    </location>
</feature>
<evidence type="ECO:0000256" key="8">
    <source>
        <dbReference type="SAM" id="Phobius"/>
    </source>
</evidence>
<keyword evidence="3" id="KW-1003">Cell membrane</keyword>
<feature type="domain" description="Major facilitator superfamily (MFS) profile" evidence="9">
    <location>
        <begin position="1"/>
        <end position="410"/>
    </location>
</feature>
<dbReference type="SUPFAM" id="SSF103473">
    <property type="entry name" value="MFS general substrate transporter"/>
    <property type="match status" value="1"/>
</dbReference>
<feature type="transmembrane region" description="Helical" evidence="8">
    <location>
        <begin position="60"/>
        <end position="83"/>
    </location>
</feature>
<evidence type="ECO:0000313" key="11">
    <source>
        <dbReference type="Proteomes" id="UP000184440"/>
    </source>
</evidence>
<dbReference type="Gene3D" id="1.20.1250.20">
    <property type="entry name" value="MFS general substrate transporter like domains"/>
    <property type="match status" value="2"/>
</dbReference>
<feature type="transmembrane region" description="Helical" evidence="8">
    <location>
        <begin position="262"/>
        <end position="283"/>
    </location>
</feature>
<dbReference type="OrthoDB" id="4109786at2"/>
<feature type="transmembrane region" description="Helical" evidence="8">
    <location>
        <begin position="159"/>
        <end position="178"/>
    </location>
</feature>
<evidence type="ECO:0000256" key="6">
    <source>
        <dbReference type="ARBA" id="ARBA00023136"/>
    </source>
</evidence>
<dbReference type="PANTHER" id="PTHR23517:SF2">
    <property type="entry name" value="MULTIDRUG RESISTANCE PROTEIN MDTH"/>
    <property type="match status" value="1"/>
</dbReference>
<dbReference type="Proteomes" id="UP000184440">
    <property type="component" value="Unassembled WGS sequence"/>
</dbReference>
<accession>A0A1M7RH87</accession>
<feature type="transmembrane region" description="Helical" evidence="8">
    <location>
        <begin position="357"/>
        <end position="380"/>
    </location>
</feature>
<dbReference type="EMBL" id="FRCS01000012">
    <property type="protein sequence ID" value="SHN45617.1"/>
    <property type="molecule type" value="Genomic_DNA"/>
</dbReference>
<keyword evidence="4 8" id="KW-0812">Transmembrane</keyword>
<feature type="transmembrane region" description="Helical" evidence="8">
    <location>
        <begin position="295"/>
        <end position="317"/>
    </location>
</feature>
<sequence length="426" mass="43054">MGIDVGRPAAPDAQQGTGRSSTRRLPRSAWLVLAGEAVSCGGMGLTLPFLLVYLHEQRGIGLGAAGLIVASIGLAGFVGNPVGGWLCDVVGARRVAVAGLLVVAVGAALTPAVRSTWQGFLAAGTYGLGIALAAPARGALLALVVPVPLRGRAFALRYGLNNLGQTLGGLIGALLVVASPGGFTAIYLVEAVTFLLFALLTVRVRPRTNEPVGRSPGGYRQVVGDRPTRAVLALIVLVVAAGYGQHSAGFTGYATEGAGVDAAGLGLAFAVSTLVVVVAQLPVNGWSARIPRSRTMAAAAFTTALGWAVALVGGAVSDSVWPFVVAMGLFGLGATAFSPVVAALVNDLATDDLRGRYNAAFNLTYTIGFTAGPALAALFLSAGYPAAPLTVAVVVLLGAVLLSLRLGRLLPASVNLPAVQNHRGTQ</sequence>
<keyword evidence="5 8" id="KW-1133">Transmembrane helix</keyword>
<proteinExistence type="predicted"/>
<evidence type="ECO:0000313" key="10">
    <source>
        <dbReference type="EMBL" id="SHN45617.1"/>
    </source>
</evidence>
<evidence type="ECO:0000256" key="5">
    <source>
        <dbReference type="ARBA" id="ARBA00022989"/>
    </source>
</evidence>
<dbReference type="InterPro" id="IPR011701">
    <property type="entry name" value="MFS"/>
</dbReference>
<evidence type="ECO:0000259" key="9">
    <source>
        <dbReference type="PROSITE" id="PS50850"/>
    </source>
</evidence>
<evidence type="ECO:0000256" key="3">
    <source>
        <dbReference type="ARBA" id="ARBA00022475"/>
    </source>
</evidence>
<evidence type="ECO:0000256" key="7">
    <source>
        <dbReference type="SAM" id="MobiDB-lite"/>
    </source>
</evidence>
<feature type="transmembrane region" description="Helical" evidence="8">
    <location>
        <begin position="184"/>
        <end position="204"/>
    </location>
</feature>
<feature type="transmembrane region" description="Helical" evidence="8">
    <location>
        <begin position="323"/>
        <end position="345"/>
    </location>
</feature>
<feature type="transmembrane region" description="Helical" evidence="8">
    <location>
        <begin position="386"/>
        <end position="404"/>
    </location>
</feature>
<dbReference type="GO" id="GO:0022857">
    <property type="term" value="F:transmembrane transporter activity"/>
    <property type="evidence" value="ECO:0007669"/>
    <property type="project" value="InterPro"/>
</dbReference>
<reference evidence="10 11" key="1">
    <citation type="submission" date="2016-11" db="EMBL/GenBank/DDBJ databases">
        <authorList>
            <person name="Jaros S."/>
            <person name="Januszkiewicz K."/>
            <person name="Wedrychowicz H."/>
        </authorList>
    </citation>
    <scope>NUCLEOTIDE SEQUENCE [LARGE SCALE GENOMIC DNA]</scope>
    <source>
        <strain evidence="10 11">DSM 46144</strain>
    </source>
</reference>
<dbReference type="STRING" id="134849.SAMN05443668_112153"/>
<dbReference type="InterPro" id="IPR036259">
    <property type="entry name" value="MFS_trans_sf"/>
</dbReference>
<dbReference type="InterPro" id="IPR050171">
    <property type="entry name" value="MFS_Transporters"/>
</dbReference>
<evidence type="ECO:0000256" key="1">
    <source>
        <dbReference type="ARBA" id="ARBA00004651"/>
    </source>
</evidence>
<gene>
    <name evidence="10" type="ORF">SAMN05443668_112153</name>
</gene>
<organism evidence="10 11">
    <name type="scientific">Cryptosporangium aurantiacum</name>
    <dbReference type="NCBI Taxonomy" id="134849"/>
    <lineage>
        <taxon>Bacteria</taxon>
        <taxon>Bacillati</taxon>
        <taxon>Actinomycetota</taxon>
        <taxon>Actinomycetes</taxon>
        <taxon>Cryptosporangiales</taxon>
        <taxon>Cryptosporangiaceae</taxon>
        <taxon>Cryptosporangium</taxon>
    </lineage>
</organism>
<feature type="region of interest" description="Disordered" evidence="7">
    <location>
        <begin position="1"/>
        <end position="22"/>
    </location>
</feature>
<evidence type="ECO:0000256" key="4">
    <source>
        <dbReference type="ARBA" id="ARBA00022692"/>
    </source>
</evidence>